<feature type="transmembrane region" description="Helical" evidence="1">
    <location>
        <begin position="6"/>
        <end position="23"/>
    </location>
</feature>
<organism evidence="2 3">
    <name type="scientific">Aspergillus transmontanensis</name>
    <dbReference type="NCBI Taxonomy" id="1034304"/>
    <lineage>
        <taxon>Eukaryota</taxon>
        <taxon>Fungi</taxon>
        <taxon>Dikarya</taxon>
        <taxon>Ascomycota</taxon>
        <taxon>Pezizomycotina</taxon>
        <taxon>Eurotiomycetes</taxon>
        <taxon>Eurotiomycetidae</taxon>
        <taxon>Eurotiales</taxon>
        <taxon>Aspergillaceae</taxon>
        <taxon>Aspergillus</taxon>
        <taxon>Aspergillus subgen. Circumdati</taxon>
    </lineage>
</organism>
<gene>
    <name evidence="2" type="ORF">BDV41DRAFT_122612</name>
</gene>
<evidence type="ECO:0000256" key="1">
    <source>
        <dbReference type="SAM" id="Phobius"/>
    </source>
</evidence>
<reference evidence="3" key="1">
    <citation type="submission" date="2019-04" db="EMBL/GenBank/DDBJ databases">
        <title>Friends and foes A comparative genomics studyof 23 Aspergillus species from section Flavi.</title>
        <authorList>
            <consortium name="DOE Joint Genome Institute"/>
            <person name="Kjaerbolling I."/>
            <person name="Vesth T."/>
            <person name="Frisvad J.C."/>
            <person name="Nybo J.L."/>
            <person name="Theobald S."/>
            <person name="Kildgaard S."/>
            <person name="Isbrandt T."/>
            <person name="Kuo A."/>
            <person name="Sato A."/>
            <person name="Lyhne E.K."/>
            <person name="Kogle M.E."/>
            <person name="Wiebenga A."/>
            <person name="Kun R.S."/>
            <person name="Lubbers R.J."/>
            <person name="Makela M.R."/>
            <person name="Barry K."/>
            <person name="Chovatia M."/>
            <person name="Clum A."/>
            <person name="Daum C."/>
            <person name="Haridas S."/>
            <person name="He G."/>
            <person name="LaButti K."/>
            <person name="Lipzen A."/>
            <person name="Mondo S."/>
            <person name="Riley R."/>
            <person name="Salamov A."/>
            <person name="Simmons B.A."/>
            <person name="Magnuson J.K."/>
            <person name="Henrissat B."/>
            <person name="Mortensen U.H."/>
            <person name="Larsen T.O."/>
            <person name="Devries R.P."/>
            <person name="Grigoriev I.V."/>
            <person name="Machida M."/>
            <person name="Baker S.E."/>
            <person name="Andersen M.R."/>
        </authorList>
    </citation>
    <scope>NUCLEOTIDE SEQUENCE [LARGE SCALE GENOMIC DNA]</scope>
    <source>
        <strain evidence="3">CBS 130015</strain>
    </source>
</reference>
<name>A0A5N6W6N2_9EURO</name>
<proteinExistence type="predicted"/>
<keyword evidence="1" id="KW-0812">Transmembrane</keyword>
<dbReference type="AlphaFoldDB" id="A0A5N6W6N2"/>
<dbReference type="EMBL" id="ML738307">
    <property type="protein sequence ID" value="KAE8316292.1"/>
    <property type="molecule type" value="Genomic_DNA"/>
</dbReference>
<sequence>MTYFYLITLFSSIVFWFLIRLGLQSRFEPEIPLAAGRSLGNPKPLQVTGEIGLGFLLLLETEDSRLARVYVQSTRSIELGSWVFKALDCAAFQRFGGFTPHHHRPSSGFLRFLNYPMTGTDAIRDVLFLVGSQTQRTFRRLVFLNPRTHEWFYFPYIREHGEVIWDRIGQVIGQRCPVWFFGFFF</sequence>
<evidence type="ECO:0000313" key="3">
    <source>
        <dbReference type="Proteomes" id="UP000325433"/>
    </source>
</evidence>
<protein>
    <submittedName>
        <fullName evidence="2">Uncharacterized protein</fullName>
    </submittedName>
</protein>
<dbReference type="Proteomes" id="UP000325433">
    <property type="component" value="Unassembled WGS sequence"/>
</dbReference>
<evidence type="ECO:0000313" key="2">
    <source>
        <dbReference type="EMBL" id="KAE8316292.1"/>
    </source>
</evidence>
<keyword evidence="1" id="KW-1133">Transmembrane helix</keyword>
<keyword evidence="3" id="KW-1185">Reference proteome</keyword>
<accession>A0A5N6W6N2</accession>
<keyword evidence="1" id="KW-0472">Membrane</keyword>